<dbReference type="EMBL" id="JAQNDN010000021">
    <property type="protein sequence ID" value="MDC0673052.1"/>
    <property type="molecule type" value="Genomic_DNA"/>
</dbReference>
<name>A0ABT5BFY2_9BACT</name>
<feature type="compositionally biased region" description="Low complexity" evidence="1">
    <location>
        <begin position="32"/>
        <end position="44"/>
    </location>
</feature>
<comment type="caution">
    <text evidence="3">The sequence shown here is derived from an EMBL/GenBank/DDBJ whole genome shotgun (WGS) entry which is preliminary data.</text>
</comment>
<evidence type="ECO:0000313" key="4">
    <source>
        <dbReference type="Proteomes" id="UP001217838"/>
    </source>
</evidence>
<evidence type="ECO:0008006" key="5">
    <source>
        <dbReference type="Google" id="ProtNLM"/>
    </source>
</evidence>
<feature type="region of interest" description="Disordered" evidence="1">
    <location>
        <begin position="30"/>
        <end position="62"/>
    </location>
</feature>
<feature type="signal peptide" evidence="2">
    <location>
        <begin position="1"/>
        <end position="24"/>
    </location>
</feature>
<evidence type="ECO:0000313" key="3">
    <source>
        <dbReference type="EMBL" id="MDC0673052.1"/>
    </source>
</evidence>
<evidence type="ECO:0000256" key="1">
    <source>
        <dbReference type="SAM" id="MobiDB-lite"/>
    </source>
</evidence>
<organism evidence="3 4">
    <name type="scientific">Nannocystis radixulma</name>
    <dbReference type="NCBI Taxonomy" id="2995305"/>
    <lineage>
        <taxon>Bacteria</taxon>
        <taxon>Pseudomonadati</taxon>
        <taxon>Myxococcota</taxon>
        <taxon>Polyangia</taxon>
        <taxon>Nannocystales</taxon>
        <taxon>Nannocystaceae</taxon>
        <taxon>Nannocystis</taxon>
    </lineage>
</organism>
<evidence type="ECO:0000256" key="2">
    <source>
        <dbReference type="SAM" id="SignalP"/>
    </source>
</evidence>
<accession>A0ABT5BFY2</accession>
<keyword evidence="2" id="KW-0732">Signal</keyword>
<dbReference type="RefSeq" id="WP_272005510.1">
    <property type="nucleotide sequence ID" value="NZ_JAQNDN010000021.1"/>
</dbReference>
<sequence length="242" mass="26299">MTNPRWMQAARGAIALGLGLIACADDSAMDASGETSGTTTTGTGSESGGESGKTDTTGDDVDPFEPWYGTWYWVDPRFTINETISTQNGAHGLGMNQVDFAPGTFTIREEYCTWGTSKYEYASRVDEMGVLVLDPVDPANQPFESEYKKLFVVAGPDCAELRLKGVRLDDEEVELLTYKSGPLRRASCASSAQKERTSGGSCPIAARPCRGLARNDELSAAPASRRLFAFGLTTRRCRRRRP</sequence>
<dbReference type="PROSITE" id="PS51257">
    <property type="entry name" value="PROKAR_LIPOPROTEIN"/>
    <property type="match status" value="1"/>
</dbReference>
<reference evidence="3 4" key="1">
    <citation type="submission" date="2022-11" db="EMBL/GenBank/DDBJ databases">
        <title>Minimal conservation of predation-associated metabolite biosynthetic gene clusters underscores biosynthetic potential of Myxococcota including descriptions for ten novel species: Archangium lansinium sp. nov., Myxococcus landrumus sp. nov., Nannocystis bai.</title>
        <authorList>
            <person name="Ahearne A."/>
            <person name="Stevens C."/>
            <person name="Dowd S."/>
        </authorList>
    </citation>
    <scope>NUCLEOTIDE SEQUENCE [LARGE SCALE GENOMIC DNA]</scope>
    <source>
        <strain evidence="3 4">NCELM</strain>
    </source>
</reference>
<gene>
    <name evidence="3" type="ORF">POL58_35185</name>
</gene>
<dbReference type="Proteomes" id="UP001217838">
    <property type="component" value="Unassembled WGS sequence"/>
</dbReference>
<feature type="chain" id="PRO_5046507818" description="Lipocalin-like domain-containing protein" evidence="2">
    <location>
        <begin position="25"/>
        <end position="242"/>
    </location>
</feature>
<keyword evidence="4" id="KW-1185">Reference proteome</keyword>
<proteinExistence type="predicted"/>
<protein>
    <recommendedName>
        <fullName evidence="5">Lipocalin-like domain-containing protein</fullName>
    </recommendedName>
</protein>